<dbReference type="RefSeq" id="WP_005269364.1">
    <property type="nucleotide sequence ID" value="NZ_ANPE02000142.1"/>
</dbReference>
<dbReference type="InterPro" id="IPR007061">
    <property type="entry name" value="MST-like"/>
</dbReference>
<dbReference type="AlphaFoldDB" id="N1V6T4"/>
<gene>
    <name evidence="1" type="ORF">D477_012163</name>
</gene>
<protein>
    <submittedName>
        <fullName evidence="1">Uncharacterized protein</fullName>
    </submittedName>
</protein>
<accession>N1V6T4</accession>
<dbReference type="SUPFAM" id="SSF109854">
    <property type="entry name" value="DinB/YfiT-like putative metalloenzymes"/>
    <property type="match status" value="1"/>
</dbReference>
<dbReference type="InterPro" id="IPR034660">
    <property type="entry name" value="DinB/YfiT-like"/>
</dbReference>
<dbReference type="Gene3D" id="1.20.120.450">
    <property type="entry name" value="dinb family like domain"/>
    <property type="match status" value="1"/>
</dbReference>
<keyword evidence="2" id="KW-1185">Reference proteome</keyword>
<dbReference type="Pfam" id="PF04978">
    <property type="entry name" value="MST"/>
    <property type="match status" value="1"/>
</dbReference>
<evidence type="ECO:0000313" key="1">
    <source>
        <dbReference type="EMBL" id="EMY33968.1"/>
    </source>
</evidence>
<proteinExistence type="predicted"/>
<organism evidence="1 2">
    <name type="scientific">Arthrobacter crystallopoietes BAB-32</name>
    <dbReference type="NCBI Taxonomy" id="1246476"/>
    <lineage>
        <taxon>Bacteria</taxon>
        <taxon>Bacillati</taxon>
        <taxon>Actinomycetota</taxon>
        <taxon>Actinomycetes</taxon>
        <taxon>Micrococcales</taxon>
        <taxon>Micrococcaceae</taxon>
        <taxon>Crystallibacter</taxon>
    </lineage>
</organism>
<dbReference type="Proteomes" id="UP000010729">
    <property type="component" value="Unassembled WGS sequence"/>
</dbReference>
<name>N1V6T4_9MICC</name>
<dbReference type="OrthoDB" id="4548523at2"/>
<evidence type="ECO:0000313" key="2">
    <source>
        <dbReference type="Proteomes" id="UP000010729"/>
    </source>
</evidence>
<reference evidence="1 2" key="1">
    <citation type="journal article" date="2013" name="Genome Announc.">
        <title>Draft Genome Sequence of Arthrobacter crystallopoietes Strain BAB-32, Revealing Genes for Bioremediation.</title>
        <authorList>
            <person name="Joshi M.N."/>
            <person name="Pandit A.S."/>
            <person name="Sharma A."/>
            <person name="Pandya R.V."/>
            <person name="Desai S.M."/>
            <person name="Saxena A.K."/>
            <person name="Bagatharia S.B."/>
        </authorList>
    </citation>
    <scope>NUCLEOTIDE SEQUENCE [LARGE SCALE GENOMIC DNA]</scope>
    <source>
        <strain evidence="1 2">BAB-32</strain>
    </source>
</reference>
<comment type="caution">
    <text evidence="1">The sequence shown here is derived from an EMBL/GenBank/DDBJ whole genome shotgun (WGS) entry which is preliminary data.</text>
</comment>
<sequence length="74" mass="7915">MTSGNAAPQDHELDTLLAFLAQQRYVLRLTAYGLTEEQVRLSPTASTLCIGGLIKHIPPTAPGRRAVTSASKLP</sequence>
<dbReference type="EMBL" id="ANPE02000142">
    <property type="protein sequence ID" value="EMY33968.1"/>
    <property type="molecule type" value="Genomic_DNA"/>
</dbReference>